<dbReference type="OrthoDB" id="4332189at2"/>
<evidence type="ECO:0000313" key="2">
    <source>
        <dbReference type="EMBL" id="RQW99225.1"/>
    </source>
</evidence>
<keyword evidence="3" id="KW-1185">Reference proteome</keyword>
<dbReference type="Proteomes" id="UP000282312">
    <property type="component" value="Unassembled WGS sequence"/>
</dbReference>
<dbReference type="EMBL" id="QGSZ01000274">
    <property type="protein sequence ID" value="RQW99225.1"/>
    <property type="molecule type" value="Genomic_DNA"/>
</dbReference>
<dbReference type="RefSeq" id="WP_124775221.1">
    <property type="nucleotide sequence ID" value="NZ_QGSZ01000274.1"/>
</dbReference>
<reference evidence="2 3" key="1">
    <citation type="submission" date="2018-05" db="EMBL/GenBank/DDBJ databases">
        <title>Micromonospora from Atacama Desert.</title>
        <authorList>
            <person name="Carro L."/>
            <person name="Goodfellow M."/>
            <person name="Klenk H.-P."/>
        </authorList>
    </citation>
    <scope>NUCLEOTIDE SEQUENCE [LARGE SCALE GENOMIC DNA]</scope>
    <source>
        <strain evidence="2 3">LB39</strain>
    </source>
</reference>
<comment type="caution">
    <text evidence="2">The sequence shown here is derived from an EMBL/GenBank/DDBJ whole genome shotgun (WGS) entry which is preliminary data.</text>
</comment>
<sequence>MTVPRLLSPLVRTRFRLTLTLGVLLAALVATLLPTRWTDQPRDTVLAPVPAAPRDEATAMTDALRTGTEVLVDTATSATSLTWAMPNGQLRTTIHAIPQRSKNAAGQWVAVDNTLTRGGSAASGLDIRPVNAVTPVRFSGGSDPGQPDGTATVLTEMDVDGHTIAYTWPGRLPKPVLDGPRALYPEVHPGVDLLVVARDDGGVGQLLIVKNRAAATLQAVSSLTYGLRSQTVVFRRDATTGGVLALDKVSGEEVSSIPSPFAWDSAGRDPEAPDSAPRTAVATPADVLTLSGLVGSEPGAREAQIPTRLDGDGTGDVRLHLDAAATGLLTGPDVLFPVFLDPTLISGKQAWATVYSQHPNTNTYNGTNFNAGTTDARVGYEQDTPLRARSFWRMGYNAAIKGATVTSASFKVLNNHSWNCSAREMQLWLTGSISSGSTWNKQPAWKEEQSRRSFAYGYGSNCADDYVSFDVKKGAQDAANGGWSNLTLGMRATSESDTITWRKFKVTSAELTVVYNRPPNEPKDGATSPGGACVPGPGGGVTVAKTNIVLSAISSDADGNLKSLRFRFWKSGAAVPAGTVVTATTDGRASLTIPAGNLEDKAVYSWDVSAEDAVGAASSFFPPGSEPCRLTIDASAPPAPDVASNVFKRATPDGATWATIKFGETGPITFTASGATSFTYSFESIGTVTVPATNGTATVPNLAPRHAGPTTLHVYAFDAVGNRSLRTNYTFYLPPRSTADGPGDTGGDGIPDLLLVDSSGNLRNYAGDTGGELYAWLVGSYSDGTLNPTGHWFDPATGKAALLAKHSDTYPGDGTTDLFARTPDGGFWLYPGDGYGSFDVERRLRVLLPATGVGGTAVPSPDTWTQIKAVGDITGDKHPDLILRAGTAFWTLSGYTGGSFQEATLMEGSAWARREVVNVADIDLDGTPDMLWRNLDNGNMYVRHGKPGSLPGSVNLDSLKSAAASRSGDVSYGTGWSEANISAMISIPDVSGDRVPDLWTRSGTDGMMRIYHPSSTDTGGPVKVVLGDDWRGFKSFG</sequence>
<accession>A0A3N9WEB5</accession>
<dbReference type="NCBIfam" id="NF033679">
    <property type="entry name" value="DNRLRE_dom"/>
    <property type="match status" value="1"/>
</dbReference>
<dbReference type="SUPFAM" id="SSF69318">
    <property type="entry name" value="Integrin alpha N-terminal domain"/>
    <property type="match status" value="1"/>
</dbReference>
<evidence type="ECO:0000256" key="1">
    <source>
        <dbReference type="SAM" id="MobiDB-lite"/>
    </source>
</evidence>
<dbReference type="AlphaFoldDB" id="A0A3N9WEB5"/>
<organism evidence="2 3">
    <name type="scientific">Micromonospora inaquosa</name>
    <dbReference type="NCBI Taxonomy" id="2203716"/>
    <lineage>
        <taxon>Bacteria</taxon>
        <taxon>Bacillati</taxon>
        <taxon>Actinomycetota</taxon>
        <taxon>Actinomycetes</taxon>
        <taxon>Micromonosporales</taxon>
        <taxon>Micromonosporaceae</taxon>
        <taxon>Micromonospora</taxon>
    </lineage>
</organism>
<evidence type="ECO:0000313" key="3">
    <source>
        <dbReference type="Proteomes" id="UP000282312"/>
    </source>
</evidence>
<gene>
    <name evidence="2" type="ORF">DLJ59_25440</name>
</gene>
<name>A0A3N9WEB5_9ACTN</name>
<proteinExistence type="predicted"/>
<feature type="region of interest" description="Disordered" evidence="1">
    <location>
        <begin position="259"/>
        <end position="279"/>
    </location>
</feature>
<dbReference type="InterPro" id="IPR028994">
    <property type="entry name" value="Integrin_alpha_N"/>
</dbReference>
<protein>
    <submittedName>
        <fullName evidence="2">Uncharacterized protein</fullName>
    </submittedName>
</protein>